<keyword evidence="2" id="KW-1185">Reference proteome</keyword>
<dbReference type="Proteomes" id="UP000076532">
    <property type="component" value="Unassembled WGS sequence"/>
</dbReference>
<dbReference type="AlphaFoldDB" id="A0A166HEK7"/>
<dbReference type="PROSITE" id="PS00482">
    <property type="entry name" value="DIHYDROOROTASE_1"/>
    <property type="match status" value="1"/>
</dbReference>
<reference evidence="1 2" key="1">
    <citation type="journal article" date="2016" name="Mol. Biol. Evol.">
        <title>Comparative Genomics of Early-Diverging Mushroom-Forming Fungi Provides Insights into the Origins of Lignocellulose Decay Capabilities.</title>
        <authorList>
            <person name="Nagy L.G."/>
            <person name="Riley R."/>
            <person name="Tritt A."/>
            <person name="Adam C."/>
            <person name="Daum C."/>
            <person name="Floudas D."/>
            <person name="Sun H."/>
            <person name="Yadav J.S."/>
            <person name="Pangilinan J."/>
            <person name="Larsson K.H."/>
            <person name="Matsuura K."/>
            <person name="Barry K."/>
            <person name="Labutti K."/>
            <person name="Kuo R."/>
            <person name="Ohm R.A."/>
            <person name="Bhattacharya S.S."/>
            <person name="Shirouzu T."/>
            <person name="Yoshinaga Y."/>
            <person name="Martin F.M."/>
            <person name="Grigoriev I.V."/>
            <person name="Hibbett D.S."/>
        </authorList>
    </citation>
    <scope>NUCLEOTIDE SEQUENCE [LARGE SCALE GENOMIC DNA]</scope>
    <source>
        <strain evidence="1 2">CBS 109695</strain>
    </source>
</reference>
<dbReference type="GO" id="GO:0016812">
    <property type="term" value="F:hydrolase activity, acting on carbon-nitrogen (but not peptide) bonds, in cyclic amides"/>
    <property type="evidence" value="ECO:0007669"/>
    <property type="project" value="InterPro"/>
</dbReference>
<organism evidence="1 2">
    <name type="scientific">Athelia psychrophila</name>
    <dbReference type="NCBI Taxonomy" id="1759441"/>
    <lineage>
        <taxon>Eukaryota</taxon>
        <taxon>Fungi</taxon>
        <taxon>Dikarya</taxon>
        <taxon>Basidiomycota</taxon>
        <taxon>Agaricomycotina</taxon>
        <taxon>Agaricomycetes</taxon>
        <taxon>Agaricomycetidae</taxon>
        <taxon>Atheliales</taxon>
        <taxon>Atheliaceae</taxon>
        <taxon>Athelia</taxon>
    </lineage>
</organism>
<gene>
    <name evidence="1" type="ORF">FIBSPDRAFT_863344</name>
</gene>
<name>A0A166HEK7_9AGAM</name>
<dbReference type="EMBL" id="KV417569">
    <property type="protein sequence ID" value="KZP18778.1"/>
    <property type="molecule type" value="Genomic_DNA"/>
</dbReference>
<evidence type="ECO:0008006" key="3">
    <source>
        <dbReference type="Google" id="ProtNLM"/>
    </source>
</evidence>
<protein>
    <recommendedName>
        <fullName evidence="3">Dihydroorotase</fullName>
    </recommendedName>
</protein>
<evidence type="ECO:0000313" key="1">
    <source>
        <dbReference type="EMBL" id="KZP18778.1"/>
    </source>
</evidence>
<evidence type="ECO:0000313" key="2">
    <source>
        <dbReference type="Proteomes" id="UP000076532"/>
    </source>
</evidence>
<accession>A0A166HEK7</accession>
<dbReference type="InterPro" id="IPR002195">
    <property type="entry name" value="Dihydroorotase_CS"/>
</dbReference>
<sequence length="87" mass="9531">MTLKPPNPLFSDLHVHLRGPMVVQDVASNFPSRIEEILKDWQQVRPGVEAAMISPNSFVSDAPLQDLLGRPVSVSSRISLGVRKEGA</sequence>
<proteinExistence type="predicted"/>